<dbReference type="Proteomes" id="UP000230821">
    <property type="component" value="Unassembled WGS sequence"/>
</dbReference>
<gene>
    <name evidence="2" type="ORF">CSA56_03980</name>
</gene>
<organism evidence="2 3">
    <name type="scientific">candidate division KSB3 bacterium</name>
    <dbReference type="NCBI Taxonomy" id="2044937"/>
    <lineage>
        <taxon>Bacteria</taxon>
        <taxon>candidate division KSB3</taxon>
    </lineage>
</organism>
<name>A0A2G6KIL6_9BACT</name>
<feature type="region of interest" description="Disordered" evidence="1">
    <location>
        <begin position="230"/>
        <end position="250"/>
    </location>
</feature>
<reference evidence="2 3" key="1">
    <citation type="submission" date="2017-10" db="EMBL/GenBank/DDBJ databases">
        <title>Novel microbial diversity and functional potential in the marine mammal oral microbiome.</title>
        <authorList>
            <person name="Dudek N.K."/>
            <person name="Sun C.L."/>
            <person name="Burstein D."/>
            <person name="Kantor R.S."/>
            <person name="Aliaga Goltsman D.S."/>
            <person name="Bik E.M."/>
            <person name="Thomas B.C."/>
            <person name="Banfield J.F."/>
            <person name="Relman D.A."/>
        </authorList>
    </citation>
    <scope>NUCLEOTIDE SEQUENCE [LARGE SCALE GENOMIC DNA]</scope>
    <source>
        <strain evidence="2">DOLJORAL78_47_16</strain>
    </source>
</reference>
<feature type="compositionally biased region" description="Basic and acidic residues" evidence="1">
    <location>
        <begin position="330"/>
        <end position="339"/>
    </location>
</feature>
<evidence type="ECO:0000313" key="3">
    <source>
        <dbReference type="Proteomes" id="UP000230821"/>
    </source>
</evidence>
<dbReference type="EMBL" id="PDSK01000041">
    <property type="protein sequence ID" value="PIE35513.1"/>
    <property type="molecule type" value="Genomic_DNA"/>
</dbReference>
<feature type="region of interest" description="Disordered" evidence="1">
    <location>
        <begin position="292"/>
        <end position="339"/>
    </location>
</feature>
<evidence type="ECO:0000256" key="1">
    <source>
        <dbReference type="SAM" id="MobiDB-lite"/>
    </source>
</evidence>
<dbReference type="AlphaFoldDB" id="A0A2G6KIL6"/>
<proteinExistence type="predicted"/>
<feature type="compositionally biased region" description="Basic and acidic residues" evidence="1">
    <location>
        <begin position="203"/>
        <end position="216"/>
    </location>
</feature>
<feature type="compositionally biased region" description="Polar residues" evidence="1">
    <location>
        <begin position="235"/>
        <end position="245"/>
    </location>
</feature>
<feature type="region of interest" description="Disordered" evidence="1">
    <location>
        <begin position="186"/>
        <end position="216"/>
    </location>
</feature>
<accession>A0A2G6KIL6</accession>
<comment type="caution">
    <text evidence="2">The sequence shown here is derived from an EMBL/GenBank/DDBJ whole genome shotgun (WGS) entry which is preliminary data.</text>
</comment>
<protein>
    <submittedName>
        <fullName evidence="2">Uncharacterized protein</fullName>
    </submittedName>
</protein>
<feature type="compositionally biased region" description="Pro residues" evidence="1">
    <location>
        <begin position="298"/>
        <end position="310"/>
    </location>
</feature>
<evidence type="ECO:0000313" key="2">
    <source>
        <dbReference type="EMBL" id="PIE35513.1"/>
    </source>
</evidence>
<sequence>MPEDAAYEAKQPYAETFEEHDVVIEPDDSPEFISHAIGELLSNEHRARAPSLRQLTRAKTIMQTDQYPVEQRIETREIVKTAIPNVALPGSNQSPEIDNESITHIDRPETAFVSQAIGHLSASPERVMTFPSLRVQLSRVTSERQLTAMLTKSMIAHTRDVPARALPGLPVMKTFAREIPQDVKEVPASPIHESPPTPFPISRHQEQQEESVARDEVKMRMVPKRDVAEKPFLLSPQSQETLTSRKPTKHEPQQAVVTVVKPIVSDPISKRSLKVPVFSQKNIVYADNSLTSVTQPQRPDPVIAPTPTPAPLVTVKRPKSRRSLPSKMMRFMEPRHKKP</sequence>